<comment type="subcellular location">
    <subcellularLocation>
        <location evidence="5 6">Cytoplasm</location>
    </subcellularLocation>
</comment>
<feature type="domain" description="Exonuclease VII large subunit C-terminal" evidence="8">
    <location>
        <begin position="159"/>
        <end position="472"/>
    </location>
</feature>
<dbReference type="CDD" id="cd04489">
    <property type="entry name" value="ExoVII_LU_OBF"/>
    <property type="match status" value="1"/>
</dbReference>
<dbReference type="EC" id="3.1.11.6" evidence="5"/>
<comment type="subunit">
    <text evidence="5">Heterooligomer composed of large and small subunits.</text>
</comment>
<comment type="catalytic activity">
    <reaction evidence="5 6">
        <text>Exonucleolytic cleavage in either 5'- to 3'- or 3'- to 5'-direction to yield nucleoside 5'-phosphates.</text>
        <dbReference type="EC" id="3.1.11.6"/>
    </reaction>
</comment>
<dbReference type="PANTHER" id="PTHR30008:SF0">
    <property type="entry name" value="EXODEOXYRIBONUCLEASE 7 LARGE SUBUNIT"/>
    <property type="match status" value="1"/>
</dbReference>
<reference evidence="10 11" key="1">
    <citation type="journal article" date="2020" name="ISME J.">
        <title>Enrichment and physiological characterization of a novel comammox Nitrospira indicates ammonium inhibition of complete nitrification.</title>
        <authorList>
            <person name="Sakoula D."/>
            <person name="Koch H."/>
            <person name="Frank J."/>
            <person name="Jetten M.S.M."/>
            <person name="van Kessel M.A.H.J."/>
            <person name="Lucker S."/>
        </authorList>
    </citation>
    <scope>NUCLEOTIDE SEQUENCE [LARGE SCALE GENOMIC DNA]</scope>
    <source>
        <strain evidence="10">Comreactor17</strain>
    </source>
</reference>
<evidence type="ECO:0000256" key="7">
    <source>
        <dbReference type="SAM" id="MobiDB-lite"/>
    </source>
</evidence>
<dbReference type="GO" id="GO:0006308">
    <property type="term" value="P:DNA catabolic process"/>
    <property type="evidence" value="ECO:0007669"/>
    <property type="project" value="UniProtKB-UniRule"/>
</dbReference>
<feature type="domain" description="OB-fold nucleic acid binding" evidence="9">
    <location>
        <begin position="43"/>
        <end position="135"/>
    </location>
</feature>
<feature type="region of interest" description="Disordered" evidence="7">
    <location>
        <begin position="1"/>
        <end position="20"/>
    </location>
</feature>
<dbReference type="GO" id="GO:0003676">
    <property type="term" value="F:nucleic acid binding"/>
    <property type="evidence" value="ECO:0007669"/>
    <property type="project" value="InterPro"/>
</dbReference>
<evidence type="ECO:0000256" key="6">
    <source>
        <dbReference type="RuleBase" id="RU004355"/>
    </source>
</evidence>
<evidence type="ECO:0000313" key="10">
    <source>
        <dbReference type="EMBL" id="QPD02682.1"/>
    </source>
</evidence>
<dbReference type="Pfam" id="PF02601">
    <property type="entry name" value="Exonuc_VII_L"/>
    <property type="match status" value="1"/>
</dbReference>
<dbReference type="GO" id="GO:0005737">
    <property type="term" value="C:cytoplasm"/>
    <property type="evidence" value="ECO:0007669"/>
    <property type="project" value="UniProtKB-SubCell"/>
</dbReference>
<keyword evidence="4 5" id="KW-0269">Exonuclease</keyword>
<dbReference type="Proteomes" id="UP000593737">
    <property type="component" value="Chromosome"/>
</dbReference>
<evidence type="ECO:0000256" key="1">
    <source>
        <dbReference type="ARBA" id="ARBA00022490"/>
    </source>
</evidence>
<dbReference type="InterPro" id="IPR025824">
    <property type="entry name" value="OB-fold_nuc-bd_dom"/>
</dbReference>
<name>A0A7S8FBC6_9BACT</name>
<dbReference type="NCBIfam" id="TIGR00237">
    <property type="entry name" value="xseA"/>
    <property type="match status" value="1"/>
</dbReference>
<keyword evidence="3 5" id="KW-0378">Hydrolase</keyword>
<evidence type="ECO:0000256" key="4">
    <source>
        <dbReference type="ARBA" id="ARBA00022839"/>
    </source>
</evidence>
<keyword evidence="1 5" id="KW-0963">Cytoplasm</keyword>
<dbReference type="GO" id="GO:0009318">
    <property type="term" value="C:exodeoxyribonuclease VII complex"/>
    <property type="evidence" value="ECO:0007669"/>
    <property type="project" value="UniProtKB-UniRule"/>
</dbReference>
<evidence type="ECO:0000256" key="2">
    <source>
        <dbReference type="ARBA" id="ARBA00022722"/>
    </source>
</evidence>
<sequence length="483" mass="53302">MWRASRGLHSNPHTRLGRSELTNTYSPSSLFPPAFDEPPRPILTVSEFTAMVRASLEADFAEVWLEGEISNLRAPGSGHLYCTLKDQSSQIRTVIFRSAALRLRFGLEDGLQVIVRGRLSVYEPRGEYQLILDHLEPKGRGALQLAFEQLKRRLEAEGLFNAQRKRPLPVFPRKVGIVTSPTGAAVRDLLTVLHRRCPVLSIVLAPVQVQGAEAAEQIASAIHALNKLGSIDVIVVGRGGGSMEDLWSFNEETVVRAIAASRIPIISAVGHETDVTLADFAADVRAPTPSAAAEMVAPVLAEIVERLERLSTRCRQAIISQCCERTQRLDLMLLHLGDIRFRILREAQHVDSVMADMREAIRAKLKQGTATAQAWSQALASASPEGRVRHGMAVVPQLWSRLMGAMSHGLKQNEQRTHAYLDRLNSLSPLAILDRGYGILETVPHRQTIRDINQVSVGEQIRARLANGRLRCRVEEVTPGSSV</sequence>
<evidence type="ECO:0000256" key="5">
    <source>
        <dbReference type="HAMAP-Rule" id="MF_00378"/>
    </source>
</evidence>
<dbReference type="GO" id="GO:0008855">
    <property type="term" value="F:exodeoxyribonuclease VII activity"/>
    <property type="evidence" value="ECO:0007669"/>
    <property type="project" value="UniProtKB-UniRule"/>
</dbReference>
<accession>A0A7S8FBC6</accession>
<dbReference type="InterPro" id="IPR003753">
    <property type="entry name" value="Exonuc_VII_L"/>
</dbReference>
<protein>
    <recommendedName>
        <fullName evidence="5">Exodeoxyribonuclease 7 large subunit</fullName>
        <ecNumber evidence="5">3.1.11.6</ecNumber>
    </recommendedName>
    <alternativeName>
        <fullName evidence="5">Exodeoxyribonuclease VII large subunit</fullName>
        <shortName evidence="5">Exonuclease VII large subunit</shortName>
    </alternativeName>
</protein>
<evidence type="ECO:0000256" key="3">
    <source>
        <dbReference type="ARBA" id="ARBA00022801"/>
    </source>
</evidence>
<organism evidence="10 11">
    <name type="scientific">Candidatus Nitrospira kreftii</name>
    <dbReference type="NCBI Taxonomy" id="2652173"/>
    <lineage>
        <taxon>Bacteria</taxon>
        <taxon>Pseudomonadati</taxon>
        <taxon>Nitrospirota</taxon>
        <taxon>Nitrospiria</taxon>
        <taxon>Nitrospirales</taxon>
        <taxon>Nitrospiraceae</taxon>
        <taxon>Nitrospira</taxon>
    </lineage>
</organism>
<gene>
    <name evidence="5" type="primary">xseA</name>
    <name evidence="10" type="ORF">Nkreftii_000456</name>
</gene>
<dbReference type="AlphaFoldDB" id="A0A7S8FBC6"/>
<evidence type="ECO:0000313" key="11">
    <source>
        <dbReference type="Proteomes" id="UP000593737"/>
    </source>
</evidence>
<evidence type="ECO:0000259" key="9">
    <source>
        <dbReference type="Pfam" id="PF13742"/>
    </source>
</evidence>
<dbReference type="PANTHER" id="PTHR30008">
    <property type="entry name" value="EXODEOXYRIBONUCLEASE 7 LARGE SUBUNIT"/>
    <property type="match status" value="1"/>
</dbReference>
<dbReference type="EMBL" id="CP047423">
    <property type="protein sequence ID" value="QPD02682.1"/>
    <property type="molecule type" value="Genomic_DNA"/>
</dbReference>
<evidence type="ECO:0000259" key="8">
    <source>
        <dbReference type="Pfam" id="PF02601"/>
    </source>
</evidence>
<dbReference type="KEGG" id="nkf:Nkreftii_000456"/>
<dbReference type="InterPro" id="IPR020579">
    <property type="entry name" value="Exonuc_VII_lsu_C"/>
</dbReference>
<keyword evidence="2 5" id="KW-0540">Nuclease</keyword>
<proteinExistence type="inferred from homology"/>
<dbReference type="HAMAP" id="MF_00378">
    <property type="entry name" value="Exonuc_7_L"/>
    <property type="match status" value="1"/>
</dbReference>
<comment type="function">
    <text evidence="5">Bidirectionally degrades single-stranded DNA into large acid-insoluble oligonucleotides, which are then degraded further into small acid-soluble oligonucleotides.</text>
</comment>
<comment type="similarity">
    <text evidence="5 6">Belongs to the XseA family.</text>
</comment>
<dbReference type="Pfam" id="PF13742">
    <property type="entry name" value="tRNA_anti_2"/>
    <property type="match status" value="1"/>
</dbReference>